<dbReference type="SUPFAM" id="SSF53850">
    <property type="entry name" value="Periplasmic binding protein-like II"/>
    <property type="match status" value="1"/>
</dbReference>
<proteinExistence type="predicted"/>
<dbReference type="EMBL" id="JACRTL010000008">
    <property type="protein sequence ID" value="MBC8611875.1"/>
    <property type="molecule type" value="Genomic_DNA"/>
</dbReference>
<evidence type="ECO:0000256" key="1">
    <source>
        <dbReference type="SAM" id="SignalP"/>
    </source>
</evidence>
<dbReference type="PANTHER" id="PTHR43649:SF12">
    <property type="entry name" value="DIACETYLCHITOBIOSE BINDING PROTEIN DASA"/>
    <property type="match status" value="1"/>
</dbReference>
<dbReference type="PANTHER" id="PTHR43649">
    <property type="entry name" value="ARABINOSE-BINDING PROTEIN-RELATED"/>
    <property type="match status" value="1"/>
</dbReference>
<dbReference type="Proteomes" id="UP000632659">
    <property type="component" value="Unassembled WGS sequence"/>
</dbReference>
<keyword evidence="3" id="KW-1185">Reference proteome</keyword>
<feature type="signal peptide" evidence="1">
    <location>
        <begin position="1"/>
        <end position="21"/>
    </location>
</feature>
<evidence type="ECO:0000313" key="2">
    <source>
        <dbReference type="EMBL" id="MBC8611875.1"/>
    </source>
</evidence>
<keyword evidence="1" id="KW-0732">Signal</keyword>
<evidence type="ECO:0000313" key="3">
    <source>
        <dbReference type="Proteomes" id="UP000632659"/>
    </source>
</evidence>
<dbReference type="PROSITE" id="PS51257">
    <property type="entry name" value="PROKAR_LIPOPROTEIN"/>
    <property type="match status" value="1"/>
</dbReference>
<dbReference type="RefSeq" id="WP_093989794.1">
    <property type="nucleotide sequence ID" value="NZ_FYDD01000004.1"/>
</dbReference>
<dbReference type="OrthoDB" id="2636783at2"/>
<sequence length="447" mass="50863">MKLKSVLATFLAATATISCFTACDGNNDNNTSDSEKKAGDKTTINWMDGRSTQDYQIEAVENYLVKPFEESNSNIDVNFIPTPDITQVLKIQLAAGEGPDLMTLEGPSSVGNFSDRLVDMTEYVEEYNWDEIMFDWALESCKVDDKYMSIPNWYEAIIMWHNNDLMKEHGWEVPKTVNELETMCQEAQDADLIPICYHTGGFIMGNDWALSLWYSNYCGRDRVKQLLAGQAKFTDEDFVAAIEMYNDWWQKGYIGEKQTHAISNEDSQSLYYSGKSPIFFHTTAMIGQMKQNCTFDYGMDYYPKFNDELESAVVPIACAGSLAINIISDVKDECAQYIDYIYRDTKNMAKGVEAGLSPFCTDIPTEDFSKDVDPMILQMKDIFAELEENPEMIGYCQWTFWPTATHEYQINNIEKVFLGQMTVQEFSEESQKVLDQDIAAGLVPTIP</sequence>
<reference evidence="2" key="1">
    <citation type="submission" date="2020-08" db="EMBL/GenBank/DDBJ databases">
        <title>Genome public.</title>
        <authorList>
            <person name="Liu C."/>
            <person name="Sun Q."/>
        </authorList>
    </citation>
    <scope>NUCLEOTIDE SEQUENCE</scope>
    <source>
        <strain evidence="2">NSJ-15</strain>
    </source>
</reference>
<accession>A0A8J6TXY3</accession>
<dbReference type="Pfam" id="PF01547">
    <property type="entry name" value="SBP_bac_1"/>
    <property type="match status" value="1"/>
</dbReference>
<feature type="chain" id="PRO_5038766929" evidence="1">
    <location>
        <begin position="22"/>
        <end position="447"/>
    </location>
</feature>
<dbReference type="InterPro" id="IPR050490">
    <property type="entry name" value="Bact_solute-bd_prot1"/>
</dbReference>
<gene>
    <name evidence="2" type="ORF">H8702_12315</name>
</gene>
<comment type="caution">
    <text evidence="2">The sequence shown here is derived from an EMBL/GenBank/DDBJ whole genome shotgun (WGS) entry which is preliminary data.</text>
</comment>
<name>A0A8J6TXY3_9FIRM</name>
<dbReference type="Gene3D" id="3.40.190.10">
    <property type="entry name" value="Periplasmic binding protein-like II"/>
    <property type="match status" value="2"/>
</dbReference>
<protein>
    <submittedName>
        <fullName evidence="2">Carbohydrate ABC transporter substrate-binding protein</fullName>
    </submittedName>
</protein>
<dbReference type="AlphaFoldDB" id="A0A8J6TXY3"/>
<organism evidence="2 3">
    <name type="scientific">Massiliimalia timonensis</name>
    <dbReference type="NCBI Taxonomy" id="1987501"/>
    <lineage>
        <taxon>Bacteria</taxon>
        <taxon>Bacillati</taxon>
        <taxon>Bacillota</taxon>
        <taxon>Clostridia</taxon>
        <taxon>Eubacteriales</taxon>
        <taxon>Oscillospiraceae</taxon>
        <taxon>Massiliimalia</taxon>
    </lineage>
</organism>
<dbReference type="InterPro" id="IPR006059">
    <property type="entry name" value="SBP"/>
</dbReference>